<name>A0ACD5A8N4_9ACTN</name>
<organism evidence="1 2">
    <name type="scientific">Streptomyces citrinus</name>
    <dbReference type="NCBI Taxonomy" id="3118173"/>
    <lineage>
        <taxon>Bacteria</taxon>
        <taxon>Bacillati</taxon>
        <taxon>Actinomycetota</taxon>
        <taxon>Actinomycetes</taxon>
        <taxon>Kitasatosporales</taxon>
        <taxon>Streptomycetaceae</taxon>
        <taxon>Streptomyces</taxon>
    </lineage>
</organism>
<dbReference type="EMBL" id="CP146022">
    <property type="protein sequence ID" value="WWQ63587.1"/>
    <property type="molecule type" value="Genomic_DNA"/>
</dbReference>
<sequence>MPAGLRTAVAAVVGGFAGGGGSGSPVERSLAEALRGLGIEAATGVYGDAEVACASGPGAPADGLVLIAGTGATAARVAGRRTVRVADGDGWLLGDAGSGFWLGRQALRCALRAVDGREEWGPLVTLVLDRVVPGRADPSLGWDGRHRLKQEVAGWAYTRRPLVLAELSPLVVAAALRGDARASGLLDEAARRLTDTVRALEPVPGEPLIVTGGLVGPDGPLLERLRGGVASLGLSCAAVADGTAGAVALARLLIGVSTESS</sequence>
<gene>
    <name evidence="1" type="ORF">V2W30_09715</name>
</gene>
<protein>
    <submittedName>
        <fullName evidence="1">BadF/BadG/BcrA/BcrD ATPase family protein</fullName>
    </submittedName>
</protein>
<keyword evidence="2" id="KW-1185">Reference proteome</keyword>
<reference evidence="1" key="1">
    <citation type="journal article" date="2025" name="Int. J. Syst. Evol. Microbiol.">
        <title>Streptomyces citrinus sp. nov., with yellow diffusible pigment.</title>
        <authorList>
            <person name="He Y."/>
            <person name="Yang E."/>
            <person name="Xu J."/>
            <person name="Sun Y."/>
            <person name="Sun L."/>
        </authorList>
    </citation>
    <scope>NUCLEOTIDE SEQUENCE</scope>
    <source>
        <strain evidence="1">Q6</strain>
    </source>
</reference>
<dbReference type="Proteomes" id="UP001432251">
    <property type="component" value="Chromosome"/>
</dbReference>
<evidence type="ECO:0000313" key="2">
    <source>
        <dbReference type="Proteomes" id="UP001432251"/>
    </source>
</evidence>
<evidence type="ECO:0000313" key="1">
    <source>
        <dbReference type="EMBL" id="WWQ63587.1"/>
    </source>
</evidence>
<proteinExistence type="predicted"/>
<accession>A0ACD5A8N4</accession>